<reference evidence="2" key="1">
    <citation type="submission" date="2023-03" db="EMBL/GenBank/DDBJ databases">
        <title>Massive genome expansion in bonnet fungi (Mycena s.s.) driven by repeated elements and novel gene families across ecological guilds.</title>
        <authorList>
            <consortium name="Lawrence Berkeley National Laboratory"/>
            <person name="Harder C.B."/>
            <person name="Miyauchi S."/>
            <person name="Viragh M."/>
            <person name="Kuo A."/>
            <person name="Thoen E."/>
            <person name="Andreopoulos B."/>
            <person name="Lu D."/>
            <person name="Skrede I."/>
            <person name="Drula E."/>
            <person name="Henrissat B."/>
            <person name="Morin E."/>
            <person name="Kohler A."/>
            <person name="Barry K."/>
            <person name="LaButti K."/>
            <person name="Morin E."/>
            <person name="Salamov A."/>
            <person name="Lipzen A."/>
            <person name="Mereny Z."/>
            <person name="Hegedus B."/>
            <person name="Baldrian P."/>
            <person name="Stursova M."/>
            <person name="Weitz H."/>
            <person name="Taylor A."/>
            <person name="Grigoriev I.V."/>
            <person name="Nagy L.G."/>
            <person name="Martin F."/>
            <person name="Kauserud H."/>
        </authorList>
    </citation>
    <scope>NUCLEOTIDE SEQUENCE</scope>
    <source>
        <strain evidence="2">CBHHK182m</strain>
    </source>
</reference>
<evidence type="ECO:0000313" key="2">
    <source>
        <dbReference type="EMBL" id="KAJ7704150.1"/>
    </source>
</evidence>
<evidence type="ECO:0000313" key="3">
    <source>
        <dbReference type="Proteomes" id="UP001215598"/>
    </source>
</evidence>
<evidence type="ECO:0008006" key="4">
    <source>
        <dbReference type="Google" id="ProtNLM"/>
    </source>
</evidence>
<accession>A0AAD7M734</accession>
<dbReference type="InterPro" id="IPR032675">
    <property type="entry name" value="LRR_dom_sf"/>
</dbReference>
<gene>
    <name evidence="2" type="ORF">B0H16DRAFT_719323</name>
</gene>
<dbReference type="Proteomes" id="UP001215598">
    <property type="component" value="Unassembled WGS sequence"/>
</dbReference>
<evidence type="ECO:0000256" key="1">
    <source>
        <dbReference type="SAM" id="MobiDB-lite"/>
    </source>
</evidence>
<protein>
    <recommendedName>
        <fullName evidence="4">F-box domain-containing protein</fullName>
    </recommendedName>
</protein>
<sequence length="341" mass="38306">METWLARSRAHPISVALFDEREELERGILNRFFDTLCRVHSTHLQHLELRLPLSDSNIALIQSTPMPLLSSLKIWAERVNIKDPVKVFQNAPHLRTLEIRHLDVDMKLILPWSQLTTLVCRNIDFLDWASIIREAAAGLVHCEISRMGTERLNDHHLGVVPLPPLSALQSLIFKTPCYSAHGLTKGLLSAMTLPVLRRLHIPEEYIGREPIHKLLAFIERSGCGATLKALHVIDPGLQPKMYQQRFGASIGEITVEFQEETPVMRRVEGGSHGGAIAVWSDDDGSGSGLDEEDDYDDGLDGYEDEDGEDDETNSYGWGRDEDGDEDGENMYNDGQAGEDEY</sequence>
<feature type="compositionally biased region" description="Acidic residues" evidence="1">
    <location>
        <begin position="280"/>
        <end position="312"/>
    </location>
</feature>
<dbReference type="AlphaFoldDB" id="A0AAD7M734"/>
<feature type="region of interest" description="Disordered" evidence="1">
    <location>
        <begin position="274"/>
        <end position="341"/>
    </location>
</feature>
<dbReference type="EMBL" id="JARKIB010000492">
    <property type="protein sequence ID" value="KAJ7704150.1"/>
    <property type="molecule type" value="Genomic_DNA"/>
</dbReference>
<name>A0AAD7M734_9AGAR</name>
<organism evidence="2 3">
    <name type="scientific">Mycena metata</name>
    <dbReference type="NCBI Taxonomy" id="1033252"/>
    <lineage>
        <taxon>Eukaryota</taxon>
        <taxon>Fungi</taxon>
        <taxon>Dikarya</taxon>
        <taxon>Basidiomycota</taxon>
        <taxon>Agaricomycotina</taxon>
        <taxon>Agaricomycetes</taxon>
        <taxon>Agaricomycetidae</taxon>
        <taxon>Agaricales</taxon>
        <taxon>Marasmiineae</taxon>
        <taxon>Mycenaceae</taxon>
        <taxon>Mycena</taxon>
    </lineage>
</organism>
<proteinExistence type="predicted"/>
<dbReference type="Gene3D" id="3.80.10.10">
    <property type="entry name" value="Ribonuclease Inhibitor"/>
    <property type="match status" value="1"/>
</dbReference>
<keyword evidence="3" id="KW-1185">Reference proteome</keyword>
<comment type="caution">
    <text evidence="2">The sequence shown here is derived from an EMBL/GenBank/DDBJ whole genome shotgun (WGS) entry which is preliminary data.</text>
</comment>